<reference evidence="2 3" key="1">
    <citation type="journal article" date="2024" name="J. Plant Pathol.">
        <title>Sequence and assembly of the genome of Seiridium unicorne, isolate CBS 538.82, causal agent of cypress canker disease.</title>
        <authorList>
            <person name="Scali E."/>
            <person name="Rocca G.D."/>
            <person name="Danti R."/>
            <person name="Garbelotto M."/>
            <person name="Barberini S."/>
            <person name="Baroncelli R."/>
            <person name="Emiliani G."/>
        </authorList>
    </citation>
    <scope>NUCLEOTIDE SEQUENCE [LARGE SCALE GENOMIC DNA]</scope>
    <source>
        <strain evidence="2 3">BM-138-508</strain>
    </source>
</reference>
<comment type="caution">
    <text evidence="2">The sequence shown here is derived from an EMBL/GenBank/DDBJ whole genome shotgun (WGS) entry which is preliminary data.</text>
</comment>
<sequence>MDDSNLCEFCCGLVFWDEKEFMGHKYYRSLPLLKDLSGKSQCPFCKEFCTALLRERPDASDDTRCKFTLDTHHDGFIQLTISFCCSLLSAPDSGKAVKDWDSTGSGNYLEHICYWMIAYAEGKLNIPGRPEKSDRFHNRPDWQSHTMDMSTRFSSVDKWLECCVLNQNGSHKRCSDVKTPGYPRRLLDIGVFQTSNSVRLIDTRTWSSPLPEYTALSHCWGPPTGHRPLQTTSANLEAHKTKIPMEHLPKTFQDAVKITQRLGKKFLWVDSLAIIQDDKQDWQSESAQMAAIYENAYLTIAATTSEDCRGGCDLEPWDLRIIEGKAKTGPGKYRRLLSDTWYRVKLKHANKSWKGAMTRLPLHTRGWTLQEAVLSRRILHMASRHMLWQCRALFDHEDANVRISSYPGLTTDLSRVGFVWDRYRHNYDHTWWTLVNKYSARSLTKSTDRLPAIAGMIRFHSAKIDDTPLLGLWKKTIALDLGWRCQQEQTPKASGVPTWTWLSSEGEIKGPVNFTPESNILQISIDSSYIEWEGQAYVSPLKQGTTLIVKSKIFEASLQEGRSTKDRIRAHFHEALLQPFRKETNCVLEYFSDIALSGAQCTVTYLLLYTSTCDALDALPGSHNSRTSQRSKSKYVVFLVLKRGAPFNPSAYIRIGCGVASLNPEFNRKGVANNIVEPASGFIDHVLRDWYDATVQLC</sequence>
<dbReference type="InterPro" id="IPR010730">
    <property type="entry name" value="HET"/>
</dbReference>
<dbReference type="PANTHER" id="PTHR33112:SF16">
    <property type="entry name" value="HETEROKARYON INCOMPATIBILITY DOMAIN-CONTAINING PROTEIN"/>
    <property type="match status" value="1"/>
</dbReference>
<keyword evidence="3" id="KW-1185">Reference proteome</keyword>
<dbReference type="Proteomes" id="UP001408356">
    <property type="component" value="Unassembled WGS sequence"/>
</dbReference>
<protein>
    <submittedName>
        <fullName evidence="2">Heterokaryon incompatibility domain-containing protein</fullName>
    </submittedName>
</protein>
<gene>
    <name evidence="2" type="ORF">SUNI508_04126</name>
</gene>
<evidence type="ECO:0000259" key="1">
    <source>
        <dbReference type="Pfam" id="PF06985"/>
    </source>
</evidence>
<accession>A0ABR2VAZ4</accession>
<proteinExistence type="predicted"/>
<evidence type="ECO:0000313" key="2">
    <source>
        <dbReference type="EMBL" id="KAK9423645.1"/>
    </source>
</evidence>
<dbReference type="EMBL" id="JARVKF010000068">
    <property type="protein sequence ID" value="KAK9423645.1"/>
    <property type="molecule type" value="Genomic_DNA"/>
</dbReference>
<evidence type="ECO:0000313" key="3">
    <source>
        <dbReference type="Proteomes" id="UP001408356"/>
    </source>
</evidence>
<dbReference type="Pfam" id="PF06985">
    <property type="entry name" value="HET"/>
    <property type="match status" value="1"/>
</dbReference>
<dbReference type="PANTHER" id="PTHR33112">
    <property type="entry name" value="DOMAIN PROTEIN, PUTATIVE-RELATED"/>
    <property type="match status" value="1"/>
</dbReference>
<name>A0ABR2VAZ4_9PEZI</name>
<feature type="domain" description="Heterokaryon incompatibility" evidence="1">
    <location>
        <begin position="213"/>
        <end position="371"/>
    </location>
</feature>
<organism evidence="2 3">
    <name type="scientific">Seiridium unicorne</name>
    <dbReference type="NCBI Taxonomy" id="138068"/>
    <lineage>
        <taxon>Eukaryota</taxon>
        <taxon>Fungi</taxon>
        <taxon>Dikarya</taxon>
        <taxon>Ascomycota</taxon>
        <taxon>Pezizomycotina</taxon>
        <taxon>Sordariomycetes</taxon>
        <taxon>Xylariomycetidae</taxon>
        <taxon>Amphisphaeriales</taxon>
        <taxon>Sporocadaceae</taxon>
        <taxon>Seiridium</taxon>
    </lineage>
</organism>